<evidence type="ECO:0000313" key="2">
    <source>
        <dbReference type="Proteomes" id="UP001148662"/>
    </source>
</evidence>
<proteinExistence type="predicted"/>
<sequence>MRAHLRYPLWVHEAACLYGFHSCLAQAVDQRHLDFRRYHAFLTSRPSQRVAFITLDRPKALNTLPSPLILELNEALANFGADDEAGAVVVIGGEGAFTGVQRMPPSPTADTKLLCTRSTSKHKGDEGQDLLGGVQAQVSRELVARDFSQQASRRGREQICG</sequence>
<accession>A0ACC1T637</accession>
<gene>
    <name evidence="1" type="ORF">NM688_g3460</name>
</gene>
<evidence type="ECO:0000313" key="1">
    <source>
        <dbReference type="EMBL" id="KAJ3553726.1"/>
    </source>
</evidence>
<name>A0ACC1T637_9APHY</name>
<organism evidence="1 2">
    <name type="scientific">Phlebia brevispora</name>
    <dbReference type="NCBI Taxonomy" id="194682"/>
    <lineage>
        <taxon>Eukaryota</taxon>
        <taxon>Fungi</taxon>
        <taxon>Dikarya</taxon>
        <taxon>Basidiomycota</taxon>
        <taxon>Agaricomycotina</taxon>
        <taxon>Agaricomycetes</taxon>
        <taxon>Polyporales</taxon>
        <taxon>Meruliaceae</taxon>
        <taxon>Phlebia</taxon>
    </lineage>
</organism>
<protein>
    <submittedName>
        <fullName evidence="1">Uncharacterized protein</fullName>
    </submittedName>
</protein>
<reference evidence="1" key="1">
    <citation type="submission" date="2022-07" db="EMBL/GenBank/DDBJ databases">
        <title>Genome Sequence of Phlebia brevispora.</title>
        <authorList>
            <person name="Buettner E."/>
        </authorList>
    </citation>
    <scope>NUCLEOTIDE SEQUENCE</scope>
    <source>
        <strain evidence="1">MPL23</strain>
    </source>
</reference>
<keyword evidence="2" id="KW-1185">Reference proteome</keyword>
<dbReference type="EMBL" id="JANHOG010000506">
    <property type="protein sequence ID" value="KAJ3553726.1"/>
    <property type="molecule type" value="Genomic_DNA"/>
</dbReference>
<dbReference type="Proteomes" id="UP001148662">
    <property type="component" value="Unassembled WGS sequence"/>
</dbReference>
<comment type="caution">
    <text evidence="1">The sequence shown here is derived from an EMBL/GenBank/DDBJ whole genome shotgun (WGS) entry which is preliminary data.</text>
</comment>